<dbReference type="AlphaFoldDB" id="A0AAD8W8S6"/>
<dbReference type="InterPro" id="IPR036549">
    <property type="entry name" value="CX6/COA6-like_sf"/>
</dbReference>
<keyword evidence="2" id="KW-0496">Mitochondrion</keyword>
<reference evidence="5" key="1">
    <citation type="submission" date="2023-07" db="EMBL/GenBank/DDBJ databases">
        <title>A chromosome-level genome assembly of Lolium multiflorum.</title>
        <authorList>
            <person name="Chen Y."/>
            <person name="Copetti D."/>
            <person name="Kolliker R."/>
            <person name="Studer B."/>
        </authorList>
    </citation>
    <scope>NUCLEOTIDE SEQUENCE</scope>
    <source>
        <strain evidence="5">02402/16</strain>
        <tissue evidence="5">Leaf</tissue>
    </source>
</reference>
<dbReference type="Proteomes" id="UP001231189">
    <property type="component" value="Unassembled WGS sequence"/>
</dbReference>
<keyword evidence="6" id="KW-1185">Reference proteome</keyword>
<evidence type="ECO:0000256" key="2">
    <source>
        <dbReference type="ARBA" id="ARBA00023128"/>
    </source>
</evidence>
<gene>
    <name evidence="5" type="ORF">QYE76_062852</name>
</gene>
<dbReference type="PANTHER" id="PTHR46281">
    <property type="entry name" value="CYTOCHROME C OXIDASE SUBUNIT 6B"/>
    <property type="match status" value="1"/>
</dbReference>
<dbReference type="Pfam" id="PF02297">
    <property type="entry name" value="COX6B"/>
    <property type="match status" value="1"/>
</dbReference>
<dbReference type="InterPro" id="IPR048280">
    <property type="entry name" value="COX6B-like"/>
</dbReference>
<evidence type="ECO:0000256" key="4">
    <source>
        <dbReference type="SAM" id="MobiDB-lite"/>
    </source>
</evidence>
<dbReference type="PANTHER" id="PTHR46281:SF22">
    <property type="entry name" value="CYTOCHROME C OXIDASE SUBUNIT"/>
    <property type="match status" value="1"/>
</dbReference>
<evidence type="ECO:0000313" key="5">
    <source>
        <dbReference type="EMBL" id="KAK1645047.1"/>
    </source>
</evidence>
<dbReference type="CDD" id="cd00926">
    <property type="entry name" value="Cyt_c_Oxidase_VIb"/>
    <property type="match status" value="1"/>
</dbReference>
<dbReference type="InterPro" id="IPR003213">
    <property type="entry name" value="Cyt_c_oxidase_su6B"/>
</dbReference>
<accession>A0AAD8W8S6</accession>
<sequence>MLPFRGSVQPPRARRHLPHATRTEGSTGRRSDLGASTMADNVVNPHDKMRSRDVNKVARGEQAPRPPHEPGSVADSPPPPPDGGTIELRTAPCDFRFPTTNQTRHCYVRALPRVPQAKEGDKSECEKFQRYYRSLCPTDWVVEWNRQREEAIFPGPI</sequence>
<dbReference type="SUPFAM" id="SSF47694">
    <property type="entry name" value="Cytochrome c oxidase subunit h"/>
    <property type="match status" value="1"/>
</dbReference>
<dbReference type="Gene3D" id="1.10.10.140">
    <property type="entry name" value="Cytochrome c oxidase, subunit VIb"/>
    <property type="match status" value="1"/>
</dbReference>
<comment type="caution">
    <text evidence="5">The sequence shown here is derived from an EMBL/GenBank/DDBJ whole genome shotgun (WGS) entry which is preliminary data.</text>
</comment>
<feature type="compositionally biased region" description="Basic and acidic residues" evidence="4">
    <location>
        <begin position="45"/>
        <end position="59"/>
    </location>
</feature>
<comment type="subcellular location">
    <subcellularLocation>
        <location evidence="1">Mitochondrion</location>
    </subcellularLocation>
</comment>
<evidence type="ECO:0000313" key="6">
    <source>
        <dbReference type="Proteomes" id="UP001231189"/>
    </source>
</evidence>
<organism evidence="5 6">
    <name type="scientific">Lolium multiflorum</name>
    <name type="common">Italian ryegrass</name>
    <name type="synonym">Lolium perenne subsp. multiflorum</name>
    <dbReference type="NCBI Taxonomy" id="4521"/>
    <lineage>
        <taxon>Eukaryota</taxon>
        <taxon>Viridiplantae</taxon>
        <taxon>Streptophyta</taxon>
        <taxon>Embryophyta</taxon>
        <taxon>Tracheophyta</taxon>
        <taxon>Spermatophyta</taxon>
        <taxon>Magnoliopsida</taxon>
        <taxon>Liliopsida</taxon>
        <taxon>Poales</taxon>
        <taxon>Poaceae</taxon>
        <taxon>BOP clade</taxon>
        <taxon>Pooideae</taxon>
        <taxon>Poodae</taxon>
        <taxon>Poeae</taxon>
        <taxon>Poeae Chloroplast Group 2 (Poeae type)</taxon>
        <taxon>Loliodinae</taxon>
        <taxon>Loliinae</taxon>
        <taxon>Lolium</taxon>
    </lineage>
</organism>
<name>A0AAD8W8S6_LOLMU</name>
<keyword evidence="3" id="KW-1015">Disulfide bond</keyword>
<evidence type="ECO:0000256" key="3">
    <source>
        <dbReference type="ARBA" id="ARBA00023157"/>
    </source>
</evidence>
<protein>
    <submittedName>
        <fullName evidence="5">Uncharacterized protein</fullName>
    </submittedName>
</protein>
<dbReference type="GO" id="GO:0005739">
    <property type="term" value="C:mitochondrion"/>
    <property type="evidence" value="ECO:0007669"/>
    <property type="project" value="UniProtKB-SubCell"/>
</dbReference>
<feature type="region of interest" description="Disordered" evidence="4">
    <location>
        <begin position="1"/>
        <end position="89"/>
    </location>
</feature>
<dbReference type="EMBL" id="JAUUTY010000004">
    <property type="protein sequence ID" value="KAK1645047.1"/>
    <property type="molecule type" value="Genomic_DNA"/>
</dbReference>
<proteinExistence type="predicted"/>
<evidence type="ECO:0000256" key="1">
    <source>
        <dbReference type="ARBA" id="ARBA00004173"/>
    </source>
</evidence>
<dbReference type="GO" id="GO:0045277">
    <property type="term" value="C:respiratory chain complex IV"/>
    <property type="evidence" value="ECO:0007669"/>
    <property type="project" value="InterPro"/>
</dbReference>